<protein>
    <submittedName>
        <fullName evidence="2">Uncharacterized protein</fullName>
    </submittedName>
</protein>
<accession>A0A645ENX8</accession>
<proteinExistence type="predicted"/>
<evidence type="ECO:0000313" key="2">
    <source>
        <dbReference type="EMBL" id="MPN03507.1"/>
    </source>
</evidence>
<feature type="region of interest" description="Disordered" evidence="1">
    <location>
        <begin position="49"/>
        <end position="81"/>
    </location>
</feature>
<sequence>MPGGKHGAAILVGEDGGLKGADVAGQADDLLLVHSDHRTQHRQGAHRLGALHGPHSLGGHLPQGFPRDQGAGPRAPGDVLRDAHHKPAHEYGEQLLGAVAAQLLLHLGKGHHMHREPAAPAAENAAQLQHLFLGLGRGVGVAEKMHQLGHRAPLGHHPDGHGAVDAPGKQTGRPAAHAQGQAAGAGLRVGVDEGGGLPHLQMNRYLRMVHIYL</sequence>
<dbReference type="EMBL" id="VSSQ01049430">
    <property type="protein sequence ID" value="MPN03507.1"/>
    <property type="molecule type" value="Genomic_DNA"/>
</dbReference>
<dbReference type="AlphaFoldDB" id="A0A645ENX8"/>
<gene>
    <name evidence="2" type="ORF">SDC9_150737</name>
</gene>
<comment type="caution">
    <text evidence="2">The sequence shown here is derived from an EMBL/GenBank/DDBJ whole genome shotgun (WGS) entry which is preliminary data.</text>
</comment>
<evidence type="ECO:0000256" key="1">
    <source>
        <dbReference type="SAM" id="MobiDB-lite"/>
    </source>
</evidence>
<name>A0A645ENX8_9ZZZZ</name>
<reference evidence="2" key="1">
    <citation type="submission" date="2019-08" db="EMBL/GenBank/DDBJ databases">
        <authorList>
            <person name="Kucharzyk K."/>
            <person name="Murdoch R.W."/>
            <person name="Higgins S."/>
            <person name="Loffler F."/>
        </authorList>
    </citation>
    <scope>NUCLEOTIDE SEQUENCE</scope>
</reference>
<organism evidence="2">
    <name type="scientific">bioreactor metagenome</name>
    <dbReference type="NCBI Taxonomy" id="1076179"/>
    <lineage>
        <taxon>unclassified sequences</taxon>
        <taxon>metagenomes</taxon>
        <taxon>ecological metagenomes</taxon>
    </lineage>
</organism>